<gene>
    <name evidence="1" type="ORF">AYBTSS11_LOCUS19974</name>
</gene>
<dbReference type="AlphaFoldDB" id="A0AA86T271"/>
<organism evidence="1 2">
    <name type="scientific">Sphenostylis stenocarpa</name>
    <dbReference type="NCBI Taxonomy" id="92480"/>
    <lineage>
        <taxon>Eukaryota</taxon>
        <taxon>Viridiplantae</taxon>
        <taxon>Streptophyta</taxon>
        <taxon>Embryophyta</taxon>
        <taxon>Tracheophyta</taxon>
        <taxon>Spermatophyta</taxon>
        <taxon>Magnoliopsida</taxon>
        <taxon>eudicotyledons</taxon>
        <taxon>Gunneridae</taxon>
        <taxon>Pentapetalae</taxon>
        <taxon>rosids</taxon>
        <taxon>fabids</taxon>
        <taxon>Fabales</taxon>
        <taxon>Fabaceae</taxon>
        <taxon>Papilionoideae</taxon>
        <taxon>50 kb inversion clade</taxon>
        <taxon>NPAAA clade</taxon>
        <taxon>indigoferoid/millettioid clade</taxon>
        <taxon>Phaseoleae</taxon>
        <taxon>Sphenostylis</taxon>
    </lineage>
</organism>
<protein>
    <submittedName>
        <fullName evidence="1">Uncharacterized protein</fullName>
    </submittedName>
</protein>
<dbReference type="Gramene" id="rna-AYBTSS11_LOCUS19974">
    <property type="protein sequence ID" value="CAJ1963810.1"/>
    <property type="gene ID" value="gene-AYBTSS11_LOCUS19974"/>
</dbReference>
<evidence type="ECO:0000313" key="2">
    <source>
        <dbReference type="Proteomes" id="UP001189624"/>
    </source>
</evidence>
<sequence length="149" mass="16881">MKNVIKAVKKLRYWAKKKRKKRLEHGHEHEPHYCCCSCSSSNTQPSAPPLPSSWLHVEEHSYGTFLPEPKVAQLQDSSPVSCTSNSSSYHQYMVSVSEPVYGIPVPVSHTAARGKTERERSTGQFGCVFSFGSYLFRCLFPCFHTREVV</sequence>
<keyword evidence="2" id="KW-1185">Reference proteome</keyword>
<reference evidence="1" key="1">
    <citation type="submission" date="2023-10" db="EMBL/GenBank/DDBJ databases">
        <authorList>
            <person name="Domelevo Entfellner J.-B."/>
        </authorList>
    </citation>
    <scope>NUCLEOTIDE SEQUENCE</scope>
</reference>
<evidence type="ECO:0000313" key="1">
    <source>
        <dbReference type="EMBL" id="CAJ1963810.1"/>
    </source>
</evidence>
<name>A0AA86T271_9FABA</name>
<dbReference type="Proteomes" id="UP001189624">
    <property type="component" value="Chromosome 6"/>
</dbReference>
<accession>A0AA86T271</accession>
<dbReference type="EMBL" id="OY731403">
    <property type="protein sequence ID" value="CAJ1963810.1"/>
    <property type="molecule type" value="Genomic_DNA"/>
</dbReference>
<proteinExistence type="predicted"/>